<feature type="region of interest" description="Disordered" evidence="1">
    <location>
        <begin position="1"/>
        <end position="49"/>
    </location>
</feature>
<evidence type="ECO:0000256" key="1">
    <source>
        <dbReference type="SAM" id="MobiDB-lite"/>
    </source>
</evidence>
<dbReference type="WBParaSite" id="nRc.2.0.1.t46686-RA">
    <property type="protein sequence ID" value="nRc.2.0.1.t46686-RA"/>
    <property type="gene ID" value="nRc.2.0.1.g46686"/>
</dbReference>
<organism evidence="2 3">
    <name type="scientific">Romanomermis culicivorax</name>
    <name type="common">Nematode worm</name>
    <dbReference type="NCBI Taxonomy" id="13658"/>
    <lineage>
        <taxon>Eukaryota</taxon>
        <taxon>Metazoa</taxon>
        <taxon>Ecdysozoa</taxon>
        <taxon>Nematoda</taxon>
        <taxon>Enoplea</taxon>
        <taxon>Dorylaimia</taxon>
        <taxon>Mermithida</taxon>
        <taxon>Mermithoidea</taxon>
        <taxon>Mermithidae</taxon>
        <taxon>Romanomermis</taxon>
    </lineage>
</organism>
<keyword evidence="2" id="KW-1185">Reference proteome</keyword>
<dbReference type="Gene3D" id="3.40.50.1820">
    <property type="entry name" value="alpha/beta hydrolase"/>
    <property type="match status" value="1"/>
</dbReference>
<reference evidence="3" key="1">
    <citation type="submission" date="2022-11" db="UniProtKB">
        <authorList>
            <consortium name="WormBaseParasite"/>
        </authorList>
    </citation>
    <scope>IDENTIFICATION</scope>
</reference>
<proteinExistence type="predicted"/>
<protein>
    <submittedName>
        <fullName evidence="3">Uncharacterized protein</fullName>
    </submittedName>
</protein>
<evidence type="ECO:0000313" key="2">
    <source>
        <dbReference type="Proteomes" id="UP000887565"/>
    </source>
</evidence>
<accession>A0A915LAA2</accession>
<name>A0A915LAA2_ROMCU</name>
<evidence type="ECO:0000313" key="3">
    <source>
        <dbReference type="WBParaSite" id="nRc.2.0.1.t46686-RA"/>
    </source>
</evidence>
<dbReference type="Proteomes" id="UP000887565">
    <property type="component" value="Unplaced"/>
</dbReference>
<dbReference type="InterPro" id="IPR029058">
    <property type="entry name" value="AB_hydrolase_fold"/>
</dbReference>
<dbReference type="AlphaFoldDB" id="A0A915LAA2"/>
<sequence length="214" mass="24690">MTIAYSGRNLGDSRETTSAFQESTSLDDVSSKKDDDDENDDSADRDCPSYRKLAEMIPWGDRGEKCCLDRSSPQNRKDICYTNKKDTPWQSLPQLPACPAEIDPQFLIFTPEDQESSKKKHAFEDNSTSQIIEYANLAQSLQNLAMSQNRQFFTIIHGFHTKSWDRNWMFTMKDVLIDLNLELTRFPKQKTLTVQCGDFLSVEPQEQTTWNYGF</sequence>